<dbReference type="Gene3D" id="3.30.260.10">
    <property type="entry name" value="TCP-1-like chaperonin intermediate domain"/>
    <property type="match status" value="1"/>
</dbReference>
<dbReference type="SUPFAM" id="SSF54849">
    <property type="entry name" value="GroEL-intermediate domain like"/>
    <property type="match status" value="1"/>
</dbReference>
<comment type="subcellular location">
    <subcellularLocation>
        <location evidence="1">Cytoplasm</location>
    </subcellularLocation>
</comment>
<proteinExistence type="inferred from homology"/>
<dbReference type="InterPro" id="IPR002423">
    <property type="entry name" value="Cpn60/GroEL/TCP-1"/>
</dbReference>
<evidence type="ECO:0000256" key="5">
    <source>
        <dbReference type="ARBA" id="ARBA00022840"/>
    </source>
</evidence>
<dbReference type="PROSITE" id="PS00751">
    <property type="entry name" value="TCP1_2"/>
    <property type="match status" value="1"/>
</dbReference>
<reference evidence="9" key="1">
    <citation type="submission" date="2020-07" db="EMBL/GenBank/DDBJ databases">
        <authorList>
            <person name="Nieuwenhuis M."/>
            <person name="Van De Peppel L.J.J."/>
        </authorList>
    </citation>
    <scope>NUCLEOTIDE SEQUENCE</scope>
    <source>
        <strain evidence="9">AP01</strain>
        <tissue evidence="9">Mycelium</tissue>
    </source>
</reference>
<dbReference type="EMBL" id="JABCKV010000044">
    <property type="protein sequence ID" value="KAG5645284.1"/>
    <property type="molecule type" value="Genomic_DNA"/>
</dbReference>
<dbReference type="Proteomes" id="UP000775547">
    <property type="component" value="Unassembled WGS sequence"/>
</dbReference>
<dbReference type="AlphaFoldDB" id="A0A9P7KDG6"/>
<evidence type="ECO:0000256" key="2">
    <source>
        <dbReference type="ARBA" id="ARBA00008020"/>
    </source>
</evidence>
<dbReference type="NCBIfam" id="TIGR02341">
    <property type="entry name" value="chap_CCT_beta"/>
    <property type="match status" value="1"/>
</dbReference>
<evidence type="ECO:0000313" key="10">
    <source>
        <dbReference type="Proteomes" id="UP000775547"/>
    </source>
</evidence>
<dbReference type="FunFam" id="3.50.7.10:FF:000002">
    <property type="entry name" value="T-complex protein 1 subunit beta"/>
    <property type="match status" value="1"/>
</dbReference>
<keyword evidence="10" id="KW-1185">Reference proteome</keyword>
<dbReference type="Pfam" id="PF00118">
    <property type="entry name" value="Cpn60_TCP1"/>
    <property type="match status" value="1"/>
</dbReference>
<dbReference type="GO" id="GO:0051082">
    <property type="term" value="F:unfolded protein binding"/>
    <property type="evidence" value="ECO:0007669"/>
    <property type="project" value="InterPro"/>
</dbReference>
<keyword evidence="4 8" id="KW-0547">Nucleotide-binding</keyword>
<keyword evidence="6 8" id="KW-0143">Chaperone</keyword>
<keyword evidence="3" id="KW-0963">Cytoplasm</keyword>
<sequence>MSMQIFGEQATEEKAENARLSSFVGALALGDLVKSTLGPKGMNKILQSASTGDINVTNDGATILKAIQLDNAAAKILVNISKVQDDEVGDGTTSVTVLAAELLREAEKLIAQKIHPQTIVEGFRIASVAALKALEGAAVDNFSDPSVFRQDLFNIARTTLSSKVLSQDKDYFANLAVDAVLRLKGSIDLEHIQIIKKVGGKLTDSYLDEGFILDKTIAVNSPKRLENAKILIANTSMDTDKIKVFGARVKEKMKAKVDAIAAHGITCFVNRQLIYNYPESLLAERGILVIEHADFEGVERLSLVTGGEIASTFDRPDLVNLGHCELIEEIMIGEDKLIKFSGVAAGEACTVVLRGSTTQMVDEAERSLHDALSVLSQTVKETRTVLGGGCSEMLMSCAVEEEARKIKGKKAIATEAFGRALRQIPTILADNAGYDSSDLVTKLRAAHYEGHADAGLDMEQGTIGSMRQLGITESYKLKKQVVLSASEAAEMILRVDDILRAAPRRREAV</sequence>
<name>A0A9P7KDG6_9AGAR</name>
<dbReference type="GO" id="GO:0005832">
    <property type="term" value="C:chaperonin-containing T-complex"/>
    <property type="evidence" value="ECO:0007669"/>
    <property type="project" value="InterPro"/>
</dbReference>
<organism evidence="9 10">
    <name type="scientific">Asterophora parasitica</name>
    <dbReference type="NCBI Taxonomy" id="117018"/>
    <lineage>
        <taxon>Eukaryota</taxon>
        <taxon>Fungi</taxon>
        <taxon>Dikarya</taxon>
        <taxon>Basidiomycota</taxon>
        <taxon>Agaricomycotina</taxon>
        <taxon>Agaricomycetes</taxon>
        <taxon>Agaricomycetidae</taxon>
        <taxon>Agaricales</taxon>
        <taxon>Tricholomatineae</taxon>
        <taxon>Lyophyllaceae</taxon>
        <taxon>Asterophora</taxon>
    </lineage>
</organism>
<dbReference type="InterPro" id="IPR002194">
    <property type="entry name" value="Chaperonin_TCP-1_CS"/>
</dbReference>
<evidence type="ECO:0000256" key="4">
    <source>
        <dbReference type="ARBA" id="ARBA00022741"/>
    </source>
</evidence>
<gene>
    <name evidence="9" type="primary">CCT2</name>
    <name evidence="9" type="ORF">DXG03_006586</name>
</gene>
<evidence type="ECO:0000256" key="6">
    <source>
        <dbReference type="ARBA" id="ARBA00023186"/>
    </source>
</evidence>
<comment type="similarity">
    <text evidence="2 8">Belongs to the TCP-1 chaperonin family.</text>
</comment>
<reference evidence="9" key="2">
    <citation type="submission" date="2021-10" db="EMBL/GenBank/DDBJ databases">
        <title>Phylogenomics reveals ancestral predisposition of the termite-cultivated fungus Termitomyces towards a domesticated lifestyle.</title>
        <authorList>
            <person name="Auxier B."/>
            <person name="Grum-Grzhimaylo A."/>
            <person name="Cardenas M.E."/>
            <person name="Lodge J.D."/>
            <person name="Laessoe T."/>
            <person name="Pedersen O."/>
            <person name="Smith M.E."/>
            <person name="Kuyper T.W."/>
            <person name="Franco-Molano E.A."/>
            <person name="Baroni T.J."/>
            <person name="Aanen D.K."/>
        </authorList>
    </citation>
    <scope>NUCLEOTIDE SEQUENCE</scope>
    <source>
        <strain evidence="9">AP01</strain>
        <tissue evidence="9">Mycelium</tissue>
    </source>
</reference>
<dbReference type="PANTHER" id="PTHR11353">
    <property type="entry name" value="CHAPERONIN"/>
    <property type="match status" value="1"/>
</dbReference>
<dbReference type="GO" id="GO:0016887">
    <property type="term" value="F:ATP hydrolysis activity"/>
    <property type="evidence" value="ECO:0007669"/>
    <property type="project" value="InterPro"/>
</dbReference>
<dbReference type="InterPro" id="IPR017998">
    <property type="entry name" value="Chaperone_TCP-1"/>
</dbReference>
<dbReference type="InterPro" id="IPR027410">
    <property type="entry name" value="TCP-1-like_intermed_sf"/>
</dbReference>
<protein>
    <recommendedName>
        <fullName evidence="7">CCT-beta</fullName>
    </recommendedName>
</protein>
<evidence type="ECO:0000313" key="9">
    <source>
        <dbReference type="EMBL" id="KAG5645284.1"/>
    </source>
</evidence>
<evidence type="ECO:0000256" key="8">
    <source>
        <dbReference type="RuleBase" id="RU004187"/>
    </source>
</evidence>
<dbReference type="FunFam" id="1.10.560.10:FF:000017">
    <property type="entry name" value="T-complex protein 1 subunit eta"/>
    <property type="match status" value="1"/>
</dbReference>
<dbReference type="CDD" id="cd03336">
    <property type="entry name" value="TCP1_beta"/>
    <property type="match status" value="1"/>
</dbReference>
<dbReference type="GO" id="GO:0140662">
    <property type="term" value="F:ATP-dependent protein folding chaperone"/>
    <property type="evidence" value="ECO:0007669"/>
    <property type="project" value="InterPro"/>
</dbReference>
<comment type="caution">
    <text evidence="9">The sequence shown here is derived from an EMBL/GenBank/DDBJ whole genome shotgun (WGS) entry which is preliminary data.</text>
</comment>
<dbReference type="Gene3D" id="1.10.560.10">
    <property type="entry name" value="GroEL-like equatorial domain"/>
    <property type="match status" value="1"/>
</dbReference>
<dbReference type="PROSITE" id="PS00995">
    <property type="entry name" value="TCP1_3"/>
    <property type="match status" value="1"/>
</dbReference>
<dbReference type="PROSITE" id="PS00750">
    <property type="entry name" value="TCP1_1"/>
    <property type="match status" value="1"/>
</dbReference>
<evidence type="ECO:0000256" key="3">
    <source>
        <dbReference type="ARBA" id="ARBA00022490"/>
    </source>
</evidence>
<dbReference type="SUPFAM" id="SSF52029">
    <property type="entry name" value="GroEL apical domain-like"/>
    <property type="match status" value="1"/>
</dbReference>
<evidence type="ECO:0000256" key="1">
    <source>
        <dbReference type="ARBA" id="ARBA00004496"/>
    </source>
</evidence>
<dbReference type="InterPro" id="IPR027413">
    <property type="entry name" value="GROEL-like_equatorial_sf"/>
</dbReference>
<dbReference type="PRINTS" id="PR00304">
    <property type="entry name" value="TCOMPLEXTCP1"/>
</dbReference>
<dbReference type="SUPFAM" id="SSF48592">
    <property type="entry name" value="GroEL equatorial domain-like"/>
    <property type="match status" value="1"/>
</dbReference>
<evidence type="ECO:0000256" key="7">
    <source>
        <dbReference type="ARBA" id="ARBA00033237"/>
    </source>
</evidence>
<dbReference type="OrthoDB" id="10248520at2759"/>
<dbReference type="InterPro" id="IPR012716">
    <property type="entry name" value="Chap_CCT_beta"/>
</dbReference>
<dbReference type="GO" id="GO:0005524">
    <property type="term" value="F:ATP binding"/>
    <property type="evidence" value="ECO:0007669"/>
    <property type="project" value="UniProtKB-KW"/>
</dbReference>
<accession>A0A9P7KDG6</accession>
<dbReference type="Gene3D" id="3.50.7.10">
    <property type="entry name" value="GroEL"/>
    <property type="match status" value="1"/>
</dbReference>
<dbReference type="FunFam" id="3.30.260.10:FF:000025">
    <property type="entry name" value="Chaperonin containing TCP1 subunit 2"/>
    <property type="match status" value="1"/>
</dbReference>
<dbReference type="InterPro" id="IPR027409">
    <property type="entry name" value="GroEL-like_apical_dom_sf"/>
</dbReference>
<keyword evidence="5 8" id="KW-0067">ATP-binding</keyword>